<dbReference type="AlphaFoldDB" id="A0A120MKH5"/>
<dbReference type="OrthoDB" id="9794005at2"/>
<dbReference type="KEGG" id="cpro:CPRO_27470"/>
<evidence type="ECO:0000313" key="2">
    <source>
        <dbReference type="EMBL" id="SHE55720.1"/>
    </source>
</evidence>
<dbReference type="EMBL" id="FQUA01000003">
    <property type="protein sequence ID" value="SHE55720.1"/>
    <property type="molecule type" value="Genomic_DNA"/>
</dbReference>
<proteinExistence type="predicted"/>
<reference evidence="1 3" key="1">
    <citation type="journal article" date="2016" name="Genome Announc.">
        <title>Complete Genome Sequence of the Amino Acid-Fermenting Clostridium propionicum X2 (DSM 1682).</title>
        <authorList>
            <person name="Poehlein A."/>
            <person name="Schlien K."/>
            <person name="Chowdhury N.P."/>
            <person name="Gottschalk G."/>
            <person name="Buckel W."/>
            <person name="Daniel R."/>
        </authorList>
    </citation>
    <scope>NUCLEOTIDE SEQUENCE [LARGE SCALE GENOMIC DNA]</scope>
    <source>
        <strain evidence="1 3">X2</strain>
    </source>
</reference>
<dbReference type="RefSeq" id="WP_066052890.1">
    <property type="nucleotide sequence ID" value="NZ_CP014223.1"/>
</dbReference>
<name>A0A120MKH5_ANAPI</name>
<protein>
    <submittedName>
        <fullName evidence="2">Uncharacterized protein</fullName>
    </submittedName>
</protein>
<accession>A0A120MKH5</accession>
<reference evidence="4" key="4">
    <citation type="submission" date="2016-11" db="EMBL/GenBank/DDBJ databases">
        <authorList>
            <person name="Jaros S."/>
            <person name="Januszkiewicz K."/>
            <person name="Wedrychowicz H."/>
        </authorList>
    </citation>
    <scope>NUCLEOTIDE SEQUENCE [LARGE SCALE GENOMIC DNA]</scope>
    <source>
        <strain evidence="4">DSM 1682</strain>
    </source>
</reference>
<dbReference type="EMBL" id="CP014223">
    <property type="protein sequence ID" value="AMJ42293.1"/>
    <property type="molecule type" value="Genomic_DNA"/>
</dbReference>
<reference evidence="3" key="2">
    <citation type="submission" date="2016-01" db="EMBL/GenBank/DDBJ databases">
        <authorList>
            <person name="Poehlein A."/>
            <person name="Schlien K."/>
            <person name="Gottschalk G."/>
            <person name="Buckel W."/>
            <person name="Daniel R."/>
        </authorList>
    </citation>
    <scope>NUCLEOTIDE SEQUENCE [LARGE SCALE GENOMIC DNA]</scope>
    <source>
        <strain evidence="3">X2</strain>
    </source>
</reference>
<reference evidence="2" key="3">
    <citation type="submission" date="2016-11" db="EMBL/GenBank/DDBJ databases">
        <authorList>
            <person name="Varghese N."/>
            <person name="Submissions S."/>
        </authorList>
    </citation>
    <scope>NUCLEOTIDE SEQUENCE</scope>
    <source>
        <strain evidence="2">DSM 1682</strain>
    </source>
</reference>
<dbReference type="Proteomes" id="UP000184204">
    <property type="component" value="Unassembled WGS sequence"/>
</dbReference>
<sequence length="116" mass="13439">MNDLILAAASYEKQKYYLEQKFQALPEAIQEDVRIICVTTAQKLGCTFLMGFHQDGEIYFETVKQEDDFNFDEIGAELEIKEIIRTQKELIGALKVWYTVFFTEDGEQLKDTLLNG</sequence>
<keyword evidence="3" id="KW-1185">Reference proteome</keyword>
<evidence type="ECO:0000313" key="3">
    <source>
        <dbReference type="Proteomes" id="UP000068026"/>
    </source>
</evidence>
<gene>
    <name evidence="1" type="ORF">CPRO_27470</name>
    <name evidence="2" type="ORF">SAMN02745151_01111</name>
</gene>
<dbReference type="InterPro" id="IPR046143">
    <property type="entry name" value="DUF6145"/>
</dbReference>
<dbReference type="Pfam" id="PF19642">
    <property type="entry name" value="DUF6145"/>
    <property type="match status" value="1"/>
</dbReference>
<evidence type="ECO:0000313" key="1">
    <source>
        <dbReference type="EMBL" id="AMJ42293.1"/>
    </source>
</evidence>
<evidence type="ECO:0000313" key="4">
    <source>
        <dbReference type="Proteomes" id="UP000184204"/>
    </source>
</evidence>
<organism evidence="2 4">
    <name type="scientific">Anaerotignum propionicum DSM 1682</name>
    <dbReference type="NCBI Taxonomy" id="991789"/>
    <lineage>
        <taxon>Bacteria</taxon>
        <taxon>Bacillati</taxon>
        <taxon>Bacillota</taxon>
        <taxon>Clostridia</taxon>
        <taxon>Lachnospirales</taxon>
        <taxon>Anaerotignaceae</taxon>
        <taxon>Anaerotignum</taxon>
    </lineage>
</organism>
<dbReference type="Proteomes" id="UP000068026">
    <property type="component" value="Chromosome"/>
</dbReference>